<dbReference type="KEGG" id="tvd:SG34_033955"/>
<organism evidence="2 4">
    <name type="scientific">Thalassomonas viridans</name>
    <dbReference type="NCBI Taxonomy" id="137584"/>
    <lineage>
        <taxon>Bacteria</taxon>
        <taxon>Pseudomonadati</taxon>
        <taxon>Pseudomonadota</taxon>
        <taxon>Gammaproteobacteria</taxon>
        <taxon>Alteromonadales</taxon>
        <taxon>Colwelliaceae</taxon>
        <taxon>Thalassomonas</taxon>
    </lineage>
</organism>
<name>A0AAF0CES7_9GAMM</name>
<dbReference type="KEGG" id="tvd:SG34_029590"/>
<proteinExistence type="predicted"/>
<reference evidence="2 4" key="1">
    <citation type="journal article" date="2015" name="Genome Announc.">
        <title>Draft Genome Sequences of Marine Isolates of Thalassomonas viridans and Thalassomonas actiniarum.</title>
        <authorList>
            <person name="Olonade I."/>
            <person name="van Zyl L.J."/>
            <person name="Trindade M."/>
        </authorList>
    </citation>
    <scope>NUCLEOTIDE SEQUENCE [LARGE SCALE GENOMIC DNA]</scope>
    <source>
        <strain evidence="2 4">XOM25</strain>
    </source>
</reference>
<reference evidence="2 4" key="3">
    <citation type="journal article" date="2022" name="Mar. Drugs">
        <title>Bioassay-Guided Fractionation Leads to the Detection of Cholic Acid Generated by the Rare Thalassomonas sp.</title>
        <authorList>
            <person name="Pheiffer F."/>
            <person name="Schneider Y.K."/>
            <person name="Hansen E.H."/>
            <person name="Andersen J.H."/>
            <person name="Isaksson J."/>
            <person name="Busche T."/>
            <person name="R C."/>
            <person name="Kalinowski J."/>
            <person name="Zyl L.V."/>
            <person name="Trindade M."/>
        </authorList>
    </citation>
    <scope>NUCLEOTIDE SEQUENCE [LARGE SCALE GENOMIC DNA]</scope>
    <source>
        <strain evidence="2 4">XOM25</strain>
    </source>
</reference>
<evidence type="ECO:0000256" key="1">
    <source>
        <dbReference type="SAM" id="MobiDB-lite"/>
    </source>
</evidence>
<dbReference type="EMBL" id="CP059734">
    <property type="protein sequence ID" value="WDE08894.1"/>
    <property type="molecule type" value="Genomic_DNA"/>
</dbReference>
<accession>A0AAF0CES7</accession>
<feature type="region of interest" description="Disordered" evidence="1">
    <location>
        <begin position="197"/>
        <end position="222"/>
    </location>
</feature>
<sequence length="222" mass="24681">MRTSGQAGEPGSQTGKSRFYETVKGKIIEYSSELFLSVIVFVSGVGAYQANKAVLGLTAVSDRIRQIEAAAATIKIDALRIEAAVQNIGELANLHAMLKESFRQVDTNQNRLMGELGRYHEGVWQHYITQRVKDDEQKLKLQLLEQQLEKISTSINSIDKILFQASQYATVIESTNMQLAREISVLNKHFNNNRLANQGRNAPANTGKLFTIEHKSTGSGEQ</sequence>
<protein>
    <submittedName>
        <fullName evidence="2">Uncharacterized protein</fullName>
    </submittedName>
</protein>
<evidence type="ECO:0000313" key="2">
    <source>
        <dbReference type="EMBL" id="WDE08894.1"/>
    </source>
</evidence>
<dbReference type="RefSeq" id="WP_044840317.1">
    <property type="nucleotide sequence ID" value="NZ_CP059734.1"/>
</dbReference>
<keyword evidence="4" id="KW-1185">Reference proteome</keyword>
<dbReference type="EMBL" id="CP059734">
    <property type="protein sequence ID" value="WDE08941.1"/>
    <property type="molecule type" value="Genomic_DNA"/>
</dbReference>
<evidence type="ECO:0000313" key="3">
    <source>
        <dbReference type="EMBL" id="WDE08941.1"/>
    </source>
</evidence>
<gene>
    <name evidence="3" type="ORF">SG34_029590</name>
    <name evidence="2" type="ORF">SG34_033955</name>
</gene>
<dbReference type="AlphaFoldDB" id="A0AAF0CES7"/>
<evidence type="ECO:0000313" key="4">
    <source>
        <dbReference type="Proteomes" id="UP000032352"/>
    </source>
</evidence>
<dbReference type="Proteomes" id="UP000032352">
    <property type="component" value="Chromosome pTvir"/>
</dbReference>
<reference evidence="2" key="2">
    <citation type="submission" date="2020-07" db="EMBL/GenBank/DDBJ databases">
        <authorList>
            <person name="van Zyl L.J."/>
            <person name="Busche T."/>
            <person name="Ruckert C."/>
            <person name="Kalinowski J."/>
            <person name="Trindade M.I."/>
        </authorList>
    </citation>
    <scope>NUCLEOTIDE SEQUENCE</scope>
    <source>
        <strain evidence="2">XOM25</strain>
    </source>
</reference>